<dbReference type="Gene3D" id="1.10.3720.10">
    <property type="entry name" value="MetI-like"/>
    <property type="match status" value="1"/>
</dbReference>
<evidence type="ECO:0000256" key="4">
    <source>
        <dbReference type="ARBA" id="ARBA00022448"/>
    </source>
</evidence>
<evidence type="ECO:0000256" key="1">
    <source>
        <dbReference type="ARBA" id="ARBA00004651"/>
    </source>
</evidence>
<protein>
    <recommendedName>
        <fullName evidence="3 10">sn-glycerol-3-phosphate transport system permease protein UgpE</fullName>
    </recommendedName>
</protein>
<keyword evidence="10" id="KW-0997">Cell inner membrane</keyword>
<dbReference type="GO" id="GO:0055085">
    <property type="term" value="P:transmembrane transport"/>
    <property type="evidence" value="ECO:0007669"/>
    <property type="project" value="InterPro"/>
</dbReference>
<evidence type="ECO:0000256" key="5">
    <source>
        <dbReference type="ARBA" id="ARBA00022475"/>
    </source>
</evidence>
<evidence type="ECO:0000256" key="9">
    <source>
        <dbReference type="RuleBase" id="RU363032"/>
    </source>
</evidence>
<dbReference type="SUPFAM" id="SSF161098">
    <property type="entry name" value="MetI-like"/>
    <property type="match status" value="1"/>
</dbReference>
<feature type="transmembrane region" description="Helical" evidence="9">
    <location>
        <begin position="41"/>
        <end position="61"/>
    </location>
</feature>
<evidence type="ECO:0000256" key="7">
    <source>
        <dbReference type="ARBA" id="ARBA00022989"/>
    </source>
</evidence>
<dbReference type="EMBL" id="CP127247">
    <property type="protein sequence ID" value="WIY24195.1"/>
    <property type="molecule type" value="Genomic_DNA"/>
</dbReference>
<feature type="transmembrane region" description="Helical" evidence="9">
    <location>
        <begin position="220"/>
        <end position="241"/>
    </location>
</feature>
<dbReference type="InterPro" id="IPR000515">
    <property type="entry name" value="MetI-like"/>
</dbReference>
<keyword evidence="13" id="KW-1185">Reference proteome</keyword>
<comment type="function">
    <text evidence="10">Part of the ABC transporter complex UgpBAEC involved in sn-glycerol-3-phosphate (G3P) import. Probably responsible for the translocation of the substrate across the membrane.</text>
</comment>
<keyword evidence="8 9" id="KW-0472">Membrane</keyword>
<dbReference type="InterPro" id="IPR035906">
    <property type="entry name" value="MetI-like_sf"/>
</dbReference>
<evidence type="ECO:0000256" key="3">
    <source>
        <dbReference type="ARBA" id="ARBA00020515"/>
    </source>
</evidence>
<evidence type="ECO:0000256" key="6">
    <source>
        <dbReference type="ARBA" id="ARBA00022692"/>
    </source>
</evidence>
<gene>
    <name evidence="10" type="primary">ugpE</name>
    <name evidence="12" type="ORF">QPJ95_16490</name>
</gene>
<dbReference type="AlphaFoldDB" id="A0A9Y2P617"/>
<feature type="transmembrane region" description="Helical" evidence="9">
    <location>
        <begin position="138"/>
        <end position="154"/>
    </location>
</feature>
<dbReference type="KEGG" id="ppso:QPJ95_16490"/>
<keyword evidence="6 9" id="KW-0812">Transmembrane</keyword>
<dbReference type="CDD" id="cd06261">
    <property type="entry name" value="TM_PBP2"/>
    <property type="match status" value="1"/>
</dbReference>
<comment type="subunit">
    <text evidence="2 10">The complex is composed of two ATP-binding proteins (UgpC), two transmembrane proteins (UgpA and UgpE) and a solute-binding protein (UgpB).</text>
</comment>
<comment type="similarity">
    <text evidence="9">Belongs to the binding-protein-dependent transport system permease family.</text>
</comment>
<comment type="subcellular location">
    <subcellularLocation>
        <location evidence="10">Cell inner membrane</location>
        <topology evidence="10">Multi-pass membrane protein</topology>
    </subcellularLocation>
    <subcellularLocation>
        <location evidence="1 9">Cell membrane</location>
        <topology evidence="1 9">Multi-pass membrane protein</topology>
    </subcellularLocation>
</comment>
<evidence type="ECO:0000259" key="11">
    <source>
        <dbReference type="PROSITE" id="PS50928"/>
    </source>
</evidence>
<evidence type="ECO:0000313" key="13">
    <source>
        <dbReference type="Proteomes" id="UP001238334"/>
    </source>
</evidence>
<evidence type="ECO:0000256" key="2">
    <source>
        <dbReference type="ARBA" id="ARBA00011557"/>
    </source>
</evidence>
<keyword evidence="7 9" id="KW-1133">Transmembrane helix</keyword>
<evidence type="ECO:0000256" key="8">
    <source>
        <dbReference type="ARBA" id="ARBA00023136"/>
    </source>
</evidence>
<evidence type="ECO:0000256" key="10">
    <source>
        <dbReference type="RuleBase" id="RU363056"/>
    </source>
</evidence>
<dbReference type="Proteomes" id="UP001238334">
    <property type="component" value="Chromosome"/>
</dbReference>
<evidence type="ECO:0000313" key="12">
    <source>
        <dbReference type="EMBL" id="WIY24195.1"/>
    </source>
</evidence>
<dbReference type="Pfam" id="PF00528">
    <property type="entry name" value="BPD_transp_1"/>
    <property type="match status" value="1"/>
</dbReference>
<feature type="domain" description="ABC transmembrane type-1" evidence="11">
    <location>
        <begin position="106"/>
        <end position="287"/>
    </location>
</feature>
<proteinExistence type="inferred from homology"/>
<keyword evidence="5 10" id="KW-1003">Cell membrane</keyword>
<keyword evidence="4 9" id="KW-0813">Transport</keyword>
<organism evidence="12 13">
    <name type="scientific">Parasedimentitalea psychrophila</name>
    <dbReference type="NCBI Taxonomy" id="2997337"/>
    <lineage>
        <taxon>Bacteria</taxon>
        <taxon>Pseudomonadati</taxon>
        <taxon>Pseudomonadota</taxon>
        <taxon>Alphaproteobacteria</taxon>
        <taxon>Rhodobacterales</taxon>
        <taxon>Paracoccaceae</taxon>
        <taxon>Parasedimentitalea</taxon>
    </lineage>
</organism>
<reference evidence="12 13" key="1">
    <citation type="submission" date="2023-06" db="EMBL/GenBank/DDBJ databases">
        <title>Parasedimentitalea psychrophila sp. nov., a psychrophilic bacterium isolated from deep-sea sediment.</title>
        <authorList>
            <person name="Li A."/>
        </authorList>
    </citation>
    <scope>NUCLEOTIDE SEQUENCE [LARGE SCALE GENOMIC DNA]</scope>
    <source>
        <strain evidence="12 13">QS115</strain>
    </source>
</reference>
<sequence length="303" mass="32426">MGNVTWLGAYSQPLDHTLGNFVVTRSALNNRALRRRLADHALLSVAAVIMGGPLLLLIFAATQTGGLGATTSAPQMSLLSGLKNNLEQLSNLSGPGHANPTALDMTANSAIIATGVAVLAVVVGFLAAYAMTFLLRRGVQFWFSLTLLTLYFPIEARMLQTFDVAVQLGLINSLTGLVMPILPLALSTFIFRQHMKTLPPELLEAARLDGVGPIGFLRDFVLPLSLVPIGAVLAISFLIGWNQYLWPLMISIDNTHFPLMRGFNLAGAGSGPSMVLATISVLPPLLLIIGYMRLMSRATAVHL</sequence>
<dbReference type="PANTHER" id="PTHR43744:SF8">
    <property type="entry name" value="SN-GLYCEROL-3-PHOSPHATE TRANSPORT SYSTEM PERMEASE PROTEIN UGPE"/>
    <property type="match status" value="1"/>
</dbReference>
<dbReference type="PROSITE" id="PS50928">
    <property type="entry name" value="ABC_TM1"/>
    <property type="match status" value="1"/>
</dbReference>
<feature type="transmembrane region" description="Helical" evidence="9">
    <location>
        <begin position="274"/>
        <end position="294"/>
    </location>
</feature>
<accession>A0A9Y2P617</accession>
<name>A0A9Y2P617_9RHOB</name>
<dbReference type="PANTHER" id="PTHR43744">
    <property type="entry name" value="ABC TRANSPORTER PERMEASE PROTEIN MG189-RELATED-RELATED"/>
    <property type="match status" value="1"/>
</dbReference>
<dbReference type="RefSeq" id="WP_270917195.1">
    <property type="nucleotide sequence ID" value="NZ_CP127247.1"/>
</dbReference>
<dbReference type="GO" id="GO:0005886">
    <property type="term" value="C:plasma membrane"/>
    <property type="evidence" value="ECO:0007669"/>
    <property type="project" value="UniProtKB-SubCell"/>
</dbReference>
<feature type="transmembrane region" description="Helical" evidence="9">
    <location>
        <begin position="166"/>
        <end position="191"/>
    </location>
</feature>
<feature type="transmembrane region" description="Helical" evidence="9">
    <location>
        <begin position="110"/>
        <end position="131"/>
    </location>
</feature>